<dbReference type="InterPro" id="IPR029020">
    <property type="entry name" value="Ammonium/urea_transptr"/>
</dbReference>
<dbReference type="Proteomes" id="UP000095280">
    <property type="component" value="Unplaced"/>
</dbReference>
<dbReference type="PANTHER" id="PTHR11730">
    <property type="entry name" value="AMMONIUM TRANSPORTER"/>
    <property type="match status" value="1"/>
</dbReference>
<protein>
    <submittedName>
        <fullName evidence="8">Ammonium_transp domain-containing protein</fullName>
    </submittedName>
</protein>
<keyword evidence="2 5" id="KW-0812">Transmembrane</keyword>
<dbReference type="Pfam" id="PF00909">
    <property type="entry name" value="Ammonium_transp"/>
    <property type="match status" value="1"/>
</dbReference>
<dbReference type="SUPFAM" id="SSF111352">
    <property type="entry name" value="Ammonium transporter"/>
    <property type="match status" value="1"/>
</dbReference>
<evidence type="ECO:0000256" key="5">
    <source>
        <dbReference type="SAM" id="Phobius"/>
    </source>
</evidence>
<keyword evidence="7" id="KW-1185">Reference proteome</keyword>
<dbReference type="PROSITE" id="PS51257">
    <property type="entry name" value="PROKAR_LIPOPROTEIN"/>
    <property type="match status" value="1"/>
</dbReference>
<proteinExistence type="predicted"/>
<reference evidence="8" key="1">
    <citation type="submission" date="2016-11" db="UniProtKB">
        <authorList>
            <consortium name="WormBaseParasite"/>
        </authorList>
    </citation>
    <scope>IDENTIFICATION</scope>
</reference>
<feature type="domain" description="Ammonium transporter AmtB-like" evidence="6">
    <location>
        <begin position="2"/>
        <end position="95"/>
    </location>
</feature>
<dbReference type="WBParaSite" id="maker-unitig_19057-snap-gene-0.2-mRNA-1">
    <property type="protein sequence ID" value="maker-unitig_19057-snap-gene-0.2-mRNA-1"/>
    <property type="gene ID" value="maker-unitig_19057-snap-gene-0.2"/>
</dbReference>
<dbReference type="GO" id="GO:0008519">
    <property type="term" value="F:ammonium channel activity"/>
    <property type="evidence" value="ECO:0007669"/>
    <property type="project" value="InterPro"/>
</dbReference>
<keyword evidence="3 5" id="KW-1133">Transmembrane helix</keyword>
<dbReference type="Gene3D" id="1.10.3430.10">
    <property type="entry name" value="Ammonium transporter AmtB like domains"/>
    <property type="match status" value="1"/>
</dbReference>
<organism evidence="7 8">
    <name type="scientific">Macrostomum lignano</name>
    <dbReference type="NCBI Taxonomy" id="282301"/>
    <lineage>
        <taxon>Eukaryota</taxon>
        <taxon>Metazoa</taxon>
        <taxon>Spiralia</taxon>
        <taxon>Lophotrochozoa</taxon>
        <taxon>Platyhelminthes</taxon>
        <taxon>Rhabditophora</taxon>
        <taxon>Macrostomorpha</taxon>
        <taxon>Macrostomida</taxon>
        <taxon>Macrostomidae</taxon>
        <taxon>Macrostomum</taxon>
    </lineage>
</organism>
<name>A0A1I8F495_9PLAT</name>
<evidence type="ECO:0000259" key="6">
    <source>
        <dbReference type="Pfam" id="PF00909"/>
    </source>
</evidence>
<evidence type="ECO:0000313" key="8">
    <source>
        <dbReference type="WBParaSite" id="maker-unitig_19057-snap-gene-0.2-mRNA-1"/>
    </source>
</evidence>
<dbReference type="InterPro" id="IPR024041">
    <property type="entry name" value="NH4_transpt_AmtB-like_dom"/>
</dbReference>
<evidence type="ECO:0000256" key="2">
    <source>
        <dbReference type="ARBA" id="ARBA00022692"/>
    </source>
</evidence>
<evidence type="ECO:0000256" key="4">
    <source>
        <dbReference type="ARBA" id="ARBA00023136"/>
    </source>
</evidence>
<accession>A0A1I8F495</accession>
<dbReference type="PANTHER" id="PTHR11730:SF58">
    <property type="entry name" value="AMMONIUM TRANSPORTER"/>
    <property type="match status" value="1"/>
</dbReference>
<evidence type="ECO:0000256" key="3">
    <source>
        <dbReference type="ARBA" id="ARBA00022989"/>
    </source>
</evidence>
<keyword evidence="4 5" id="KW-0472">Membrane</keyword>
<sequence length="360" mass="37490">MDKMKIDDPVGAFPGMLACGIFVDQDPLDGMNNGQKGLLHGGGFHLLGVQLLTCVCIACWSAIVTVLSLGLLKLTMGIRMTIEEELLGADLFEHNIGTVDQDCLMEEKRYFSSRVRPRRYSGLVVKAMKKRGLCGCSPDEESGVVGGVGGAGSGGDVAHNVNEIQDGGFERHDAAVAMGNGATNKLAQLSAYQLYGMTCLSGGGSLNRSYGPDDDMPCPFVPVPVCCQCPLVPVPACASARLCQCPLVPVPACASARLCQCPLVPVPLVPVPRLCQCPLVAVPLCQCPLVPVPACGQCPLVPVPACASARLCQCPLCQVPACASARLWPVPACGQCRLCQCPLVQCPLVPVPACASAACA</sequence>
<dbReference type="AlphaFoldDB" id="A0A1I8F495"/>
<comment type="subcellular location">
    <subcellularLocation>
        <location evidence="1">Membrane</location>
        <topology evidence="1">Multi-pass membrane protein</topology>
    </subcellularLocation>
</comment>
<evidence type="ECO:0000313" key="7">
    <source>
        <dbReference type="Proteomes" id="UP000095280"/>
    </source>
</evidence>
<evidence type="ECO:0000256" key="1">
    <source>
        <dbReference type="ARBA" id="ARBA00004141"/>
    </source>
</evidence>
<dbReference type="GO" id="GO:0005886">
    <property type="term" value="C:plasma membrane"/>
    <property type="evidence" value="ECO:0007669"/>
    <property type="project" value="TreeGrafter"/>
</dbReference>
<dbReference type="GO" id="GO:0097272">
    <property type="term" value="P:ammonium homeostasis"/>
    <property type="evidence" value="ECO:0007669"/>
    <property type="project" value="TreeGrafter"/>
</dbReference>
<feature type="transmembrane region" description="Helical" evidence="5">
    <location>
        <begin position="47"/>
        <end position="72"/>
    </location>
</feature>